<keyword evidence="3 4" id="KW-0012">Acyltransferase</keyword>
<dbReference type="AlphaFoldDB" id="B9SDG9"/>
<dbReference type="InParanoid" id="B9SDG9"/>
<evidence type="ECO:0000256" key="1">
    <source>
        <dbReference type="ARBA" id="ARBA00009861"/>
    </source>
</evidence>
<dbReference type="PANTHER" id="PTHR31623:SF33">
    <property type="entry name" value="STEMMADENINE O-ACETYLTRANSFERASE-LIKE"/>
    <property type="match status" value="1"/>
</dbReference>
<dbReference type="InterPro" id="IPR023213">
    <property type="entry name" value="CAT-like_dom_sf"/>
</dbReference>
<comment type="similarity">
    <text evidence="1">Belongs to the plant acyltransferase family.</text>
</comment>
<dbReference type="eggNOG" id="ENOG502QYCI">
    <property type="taxonomic scope" value="Eukaryota"/>
</dbReference>
<gene>
    <name evidence="4" type="ORF">RCOM_1517760</name>
</gene>
<evidence type="ECO:0000313" key="4">
    <source>
        <dbReference type="EMBL" id="EEF38406.1"/>
    </source>
</evidence>
<organism evidence="4 5">
    <name type="scientific">Ricinus communis</name>
    <name type="common">Castor bean</name>
    <dbReference type="NCBI Taxonomy" id="3988"/>
    <lineage>
        <taxon>Eukaryota</taxon>
        <taxon>Viridiplantae</taxon>
        <taxon>Streptophyta</taxon>
        <taxon>Embryophyta</taxon>
        <taxon>Tracheophyta</taxon>
        <taxon>Spermatophyta</taxon>
        <taxon>Magnoliopsida</taxon>
        <taxon>eudicotyledons</taxon>
        <taxon>Gunneridae</taxon>
        <taxon>Pentapetalae</taxon>
        <taxon>rosids</taxon>
        <taxon>fabids</taxon>
        <taxon>Malpighiales</taxon>
        <taxon>Euphorbiaceae</taxon>
        <taxon>Acalyphoideae</taxon>
        <taxon>Acalypheae</taxon>
        <taxon>Ricinus</taxon>
    </lineage>
</organism>
<dbReference type="Pfam" id="PF02458">
    <property type="entry name" value="Transferase"/>
    <property type="match status" value="1"/>
</dbReference>
<evidence type="ECO:0000313" key="5">
    <source>
        <dbReference type="Proteomes" id="UP000008311"/>
    </source>
</evidence>
<evidence type="ECO:0000256" key="2">
    <source>
        <dbReference type="ARBA" id="ARBA00022679"/>
    </source>
</evidence>
<dbReference type="Gene3D" id="3.30.559.10">
    <property type="entry name" value="Chloramphenicol acetyltransferase-like domain"/>
    <property type="match status" value="2"/>
</dbReference>
<protein>
    <submittedName>
        <fullName evidence="4">3'-N-debenzoyl-2'-deoxytaxol N-benzoyltransferase, putative</fullName>
        <ecNumber evidence="4">2.3.1.150</ecNumber>
    </submittedName>
</protein>
<keyword evidence="2 4" id="KW-0808">Transferase</keyword>
<dbReference type="EC" id="2.3.1.150" evidence="4"/>
<name>B9SDG9_RICCO</name>
<dbReference type="EMBL" id="EQ973927">
    <property type="protein sequence ID" value="EEF38406.1"/>
    <property type="molecule type" value="Genomic_DNA"/>
</dbReference>
<dbReference type="PANTHER" id="PTHR31623">
    <property type="entry name" value="F21J9.9"/>
    <property type="match status" value="1"/>
</dbReference>
<accession>B9SDG9</accession>
<proteinExistence type="inferred from homology"/>
<sequence length="468" mass="51590">MEIEKISERFIKPSSPTPPHLKTYKISLIDQFLMYGIDIPMLFFYSNQPANPIAIDDFISKRSQLLKQSLSETLIHYYPLAGRIKDHLSVDCNDEGVCYVEAQANITLSGYFSQPDYLTLMDSLLPRQVSCSASSPGSYVVTIQVTTFVCGSITIGLFGAHMIMDAAGLISFVKAWAATLCNSRKETATPSFHGASIFPPYDAFPRDATMASFDEPFLKTGKLAARTFVFDASTISNLKAQATNSSVENPTRIEVVSSFLFECISAVLRAKSGTDKPFAFTFLVSWKRKAIPPLPENLFGNFIWMASGLSSPEQTKLSSLVCKVRETISKIGTDFVKDIRSESSDGAFSMLSETITGTRRKFTSSTLTNGVNFVMASSLCNLGLYDVDFGWGKPLWVTCVDVPVNSSSADHEFLNSVAFMDSRTGKGIEAWVFMDEEDLVLLEKYEKLLAYASATPNPLKPDLHVSHS</sequence>
<dbReference type="OrthoDB" id="1932220at2759"/>
<dbReference type="GO" id="GO:0047180">
    <property type="term" value="F:salutaridinol 7-O-acetyltransferase activity"/>
    <property type="evidence" value="ECO:0007669"/>
    <property type="project" value="UniProtKB-EC"/>
</dbReference>
<dbReference type="Proteomes" id="UP000008311">
    <property type="component" value="Unassembled WGS sequence"/>
</dbReference>
<dbReference type="OMA" id="HEPCHEA"/>
<keyword evidence="5" id="KW-1185">Reference proteome</keyword>
<evidence type="ECO:0000256" key="3">
    <source>
        <dbReference type="ARBA" id="ARBA00023315"/>
    </source>
</evidence>
<reference evidence="5" key="1">
    <citation type="journal article" date="2010" name="Nat. Biotechnol.">
        <title>Draft genome sequence of the oilseed species Ricinus communis.</title>
        <authorList>
            <person name="Chan A.P."/>
            <person name="Crabtree J."/>
            <person name="Zhao Q."/>
            <person name="Lorenzi H."/>
            <person name="Orvis J."/>
            <person name="Puiu D."/>
            <person name="Melake-Berhan A."/>
            <person name="Jones K.M."/>
            <person name="Redman J."/>
            <person name="Chen G."/>
            <person name="Cahoon E.B."/>
            <person name="Gedil M."/>
            <person name="Stanke M."/>
            <person name="Haas B.J."/>
            <person name="Wortman J.R."/>
            <person name="Fraser-Liggett C.M."/>
            <person name="Ravel J."/>
            <person name="Rabinowicz P.D."/>
        </authorList>
    </citation>
    <scope>NUCLEOTIDE SEQUENCE [LARGE SCALE GENOMIC DNA]</scope>
    <source>
        <strain evidence="5">cv. Hale</strain>
    </source>
</reference>